<dbReference type="EMBL" id="JAVRRT010000001">
    <property type="protein sequence ID" value="KAK5175287.1"/>
    <property type="molecule type" value="Genomic_DNA"/>
</dbReference>
<evidence type="ECO:0008006" key="12">
    <source>
        <dbReference type="Google" id="ProtNLM"/>
    </source>
</evidence>
<dbReference type="PROSITE" id="PS50234">
    <property type="entry name" value="VWFA"/>
    <property type="match status" value="1"/>
</dbReference>
<keyword evidence="3" id="KW-0723">Serine/threonine-protein kinase</keyword>
<dbReference type="InterPro" id="IPR052969">
    <property type="entry name" value="Thr-specific_kinase-like"/>
</dbReference>
<comment type="subcellular location">
    <subcellularLocation>
        <location evidence="1">Secreted</location>
    </subcellularLocation>
</comment>
<evidence type="ECO:0000256" key="4">
    <source>
        <dbReference type="ARBA" id="ARBA00022679"/>
    </source>
</evidence>
<name>A0AAV9PR42_9PEZI</name>
<dbReference type="Pfam" id="PF02816">
    <property type="entry name" value="Alpha_kinase"/>
    <property type="match status" value="1"/>
</dbReference>
<feature type="region of interest" description="Disordered" evidence="7">
    <location>
        <begin position="1"/>
        <end position="49"/>
    </location>
</feature>
<evidence type="ECO:0000256" key="6">
    <source>
        <dbReference type="ARBA" id="ARBA00022777"/>
    </source>
</evidence>
<dbReference type="InterPro" id="IPR004166">
    <property type="entry name" value="a-kinase_dom"/>
</dbReference>
<feature type="domain" description="Alpha-type protein kinase" evidence="9">
    <location>
        <begin position="470"/>
        <end position="685"/>
    </location>
</feature>
<dbReference type="SMART" id="SM00811">
    <property type="entry name" value="Alpha_kinase"/>
    <property type="match status" value="1"/>
</dbReference>
<keyword evidence="5" id="KW-0732">Signal</keyword>
<feature type="compositionally biased region" description="Low complexity" evidence="7">
    <location>
        <begin position="76"/>
        <end position="87"/>
    </location>
</feature>
<dbReference type="SUPFAM" id="SSF53300">
    <property type="entry name" value="vWA-like"/>
    <property type="match status" value="1"/>
</dbReference>
<evidence type="ECO:0000259" key="8">
    <source>
        <dbReference type="PROSITE" id="PS50234"/>
    </source>
</evidence>
<comment type="caution">
    <text evidence="10">The sequence shown here is derived from an EMBL/GenBank/DDBJ whole genome shotgun (WGS) entry which is preliminary data.</text>
</comment>
<keyword evidence="2" id="KW-0964">Secreted</keyword>
<gene>
    <name evidence="10" type="ORF">LTR77_000425</name>
</gene>
<sequence>MNSKPPSYASAQSVSRTKTSQEEVKSRADAMLRDSLTRGSSVTRPQVASDGVNSLADEMLRSSLSQNAIKPASEVSLTSSTSTSLPSYRSKPQGVQATTSAGPAGFRHPGLKTDSLKARKIQLQREIDEANAALPRRETKGLFKIACSTDLMFLIDTTASMGPYIDTAKEQVKTIVDDIQRKFLNQSEVRMAVVSYKDHGDSGHLEFLDFTSSVEAVHQFLARLRATGGGDPPEDVLGGLQMALHASWKQQTRCIIHIADAPAHGELLHDMGASSDNYHSVGSEPHGLTHEPLLRKLIECNLNYTLLRIKQHTDRMAFVFSGVYGYSNARLLPNNAYYHHTSSDTSRTVGRSISLTAPAPQFEEAQLGTAYSELRNLVVKSVTDSITRTAGHLTTKLGRTTKLGLTSTLRDLTVIREDDSAHSRRTSSRVDVALEKGPPQWTTSGWFDSKIEVTGFCPAVLEHDANTLNDMIDADENIKLSAADLTVFARSMPFAQGALRLASYARTSNSTNRFVIKIFKDDDHGRAEVTEDMRMQALCKAFALEFNSLLKIEPPLDFLVTSCLQTTTPATTGSGKACLSLEPFIEGNYIKYNSNGAYVNHTLGEDPFNQMAQAFSHFTFERSWGLFLVNDLQGVGHLLTDPSIQTRDPERFKLNDTNLHEEGFKFFFATHECNSFCRQLELQSTGEMLISGEFTFREHWPVMDPTACCSNKFCRSIIHLSSAHKSKDFPGHNWCDKC</sequence>
<dbReference type="CDD" id="cd04515">
    <property type="entry name" value="Alpha_kinase"/>
    <property type="match status" value="1"/>
</dbReference>
<dbReference type="InterPro" id="IPR056861">
    <property type="entry name" value="HMCN1-like_VWA"/>
</dbReference>
<proteinExistence type="predicted"/>
<evidence type="ECO:0000256" key="5">
    <source>
        <dbReference type="ARBA" id="ARBA00022729"/>
    </source>
</evidence>
<dbReference type="Proteomes" id="UP001337655">
    <property type="component" value="Unassembled WGS sequence"/>
</dbReference>
<dbReference type="Gene3D" id="3.40.50.410">
    <property type="entry name" value="von Willebrand factor, type A domain"/>
    <property type="match status" value="1"/>
</dbReference>
<dbReference type="GO" id="GO:0004674">
    <property type="term" value="F:protein serine/threonine kinase activity"/>
    <property type="evidence" value="ECO:0007669"/>
    <property type="project" value="UniProtKB-KW"/>
</dbReference>
<evidence type="ECO:0000259" key="9">
    <source>
        <dbReference type="PROSITE" id="PS51158"/>
    </source>
</evidence>
<feature type="compositionally biased region" description="Polar residues" evidence="7">
    <location>
        <begin position="1"/>
        <end position="18"/>
    </location>
</feature>
<feature type="compositionally biased region" description="Polar residues" evidence="7">
    <location>
        <begin position="37"/>
        <end position="46"/>
    </location>
</feature>
<dbReference type="Gene3D" id="3.20.200.10">
    <property type="entry name" value="MHCK/EF2 kinase"/>
    <property type="match status" value="1"/>
</dbReference>
<dbReference type="InterPro" id="IPR011009">
    <property type="entry name" value="Kinase-like_dom_sf"/>
</dbReference>
<dbReference type="InterPro" id="IPR002035">
    <property type="entry name" value="VWF_A"/>
</dbReference>
<dbReference type="GeneID" id="89921775"/>
<feature type="compositionally biased region" description="Basic and acidic residues" evidence="7">
    <location>
        <begin position="19"/>
        <end position="36"/>
    </location>
</feature>
<dbReference type="PANTHER" id="PTHR47763:SF4">
    <property type="entry name" value="ALPHA-PROTEIN KINASE VWKA"/>
    <property type="match status" value="1"/>
</dbReference>
<dbReference type="CDD" id="cd00198">
    <property type="entry name" value="vWFA"/>
    <property type="match status" value="1"/>
</dbReference>
<protein>
    <recommendedName>
        <fullName evidence="12">Alpha-type protein kinase domain-containing protein</fullName>
    </recommendedName>
</protein>
<dbReference type="PROSITE" id="PS51158">
    <property type="entry name" value="ALPHA_KINASE"/>
    <property type="match status" value="1"/>
</dbReference>
<dbReference type="Gene3D" id="3.30.200.20">
    <property type="entry name" value="Phosphorylase Kinase, domain 1"/>
    <property type="match status" value="1"/>
</dbReference>
<evidence type="ECO:0000256" key="7">
    <source>
        <dbReference type="SAM" id="MobiDB-lite"/>
    </source>
</evidence>
<feature type="region of interest" description="Disordered" evidence="7">
    <location>
        <begin position="70"/>
        <end position="111"/>
    </location>
</feature>
<dbReference type="InterPro" id="IPR036465">
    <property type="entry name" value="vWFA_dom_sf"/>
</dbReference>
<feature type="domain" description="VWFA" evidence="8">
    <location>
        <begin position="150"/>
        <end position="230"/>
    </location>
</feature>
<evidence type="ECO:0000256" key="3">
    <source>
        <dbReference type="ARBA" id="ARBA00022527"/>
    </source>
</evidence>
<evidence type="ECO:0000256" key="2">
    <source>
        <dbReference type="ARBA" id="ARBA00022525"/>
    </source>
</evidence>
<evidence type="ECO:0000313" key="10">
    <source>
        <dbReference type="EMBL" id="KAK5175287.1"/>
    </source>
</evidence>
<dbReference type="PANTHER" id="PTHR47763">
    <property type="entry name" value="ALPHA-PROTEIN KINASE VWKA"/>
    <property type="match status" value="1"/>
</dbReference>
<keyword evidence="4" id="KW-0808">Transferase</keyword>
<dbReference type="AlphaFoldDB" id="A0AAV9PR42"/>
<dbReference type="Pfam" id="PF25106">
    <property type="entry name" value="VWA_4"/>
    <property type="match status" value="1"/>
</dbReference>
<accession>A0AAV9PR42</accession>
<dbReference type="GO" id="GO:0005524">
    <property type="term" value="F:ATP binding"/>
    <property type="evidence" value="ECO:0007669"/>
    <property type="project" value="InterPro"/>
</dbReference>
<evidence type="ECO:0000313" key="11">
    <source>
        <dbReference type="Proteomes" id="UP001337655"/>
    </source>
</evidence>
<evidence type="ECO:0000256" key="1">
    <source>
        <dbReference type="ARBA" id="ARBA00004613"/>
    </source>
</evidence>
<keyword evidence="6" id="KW-0418">Kinase</keyword>
<keyword evidence="11" id="KW-1185">Reference proteome</keyword>
<organism evidence="10 11">
    <name type="scientific">Saxophila tyrrhenica</name>
    <dbReference type="NCBI Taxonomy" id="1690608"/>
    <lineage>
        <taxon>Eukaryota</taxon>
        <taxon>Fungi</taxon>
        <taxon>Dikarya</taxon>
        <taxon>Ascomycota</taxon>
        <taxon>Pezizomycotina</taxon>
        <taxon>Dothideomycetes</taxon>
        <taxon>Dothideomycetidae</taxon>
        <taxon>Mycosphaerellales</taxon>
        <taxon>Extremaceae</taxon>
        <taxon>Saxophila</taxon>
    </lineage>
</organism>
<reference evidence="10 11" key="1">
    <citation type="submission" date="2023-08" db="EMBL/GenBank/DDBJ databases">
        <title>Black Yeasts Isolated from many extreme environments.</title>
        <authorList>
            <person name="Coleine C."/>
            <person name="Stajich J.E."/>
            <person name="Selbmann L."/>
        </authorList>
    </citation>
    <scope>NUCLEOTIDE SEQUENCE [LARGE SCALE GENOMIC DNA]</scope>
    <source>
        <strain evidence="10 11">CCFEE 5935</strain>
    </source>
</reference>
<dbReference type="RefSeq" id="XP_064663925.1">
    <property type="nucleotide sequence ID" value="XM_064797691.1"/>
</dbReference>
<dbReference type="SUPFAM" id="SSF56112">
    <property type="entry name" value="Protein kinase-like (PK-like)"/>
    <property type="match status" value="1"/>
</dbReference>